<dbReference type="RefSeq" id="WP_191201925.1">
    <property type="nucleotide sequence ID" value="NZ_JACXZA010000001.1"/>
</dbReference>
<comment type="similarity">
    <text evidence="7">Belongs to the glycosyl hydrolase 24 family.</text>
</comment>
<keyword evidence="2 7" id="KW-0929">Antimicrobial</keyword>
<evidence type="ECO:0000256" key="6">
    <source>
        <dbReference type="ARBA" id="ARBA00023295"/>
    </source>
</evidence>
<evidence type="ECO:0000313" key="9">
    <source>
        <dbReference type="Proteomes" id="UP000609346"/>
    </source>
</evidence>
<evidence type="ECO:0000256" key="7">
    <source>
        <dbReference type="RuleBase" id="RU003788"/>
    </source>
</evidence>
<organism evidence="8 9">
    <name type="scientific">Paenibacillus terricola</name>
    <dbReference type="NCBI Taxonomy" id="2763503"/>
    <lineage>
        <taxon>Bacteria</taxon>
        <taxon>Bacillati</taxon>
        <taxon>Bacillota</taxon>
        <taxon>Bacilli</taxon>
        <taxon>Bacillales</taxon>
        <taxon>Paenibacillaceae</taxon>
        <taxon>Paenibacillus</taxon>
    </lineage>
</organism>
<comment type="caution">
    <text evidence="8">The sequence shown here is derived from an EMBL/GenBank/DDBJ whole genome shotgun (WGS) entry which is preliminary data.</text>
</comment>
<name>A0ABR8MNR5_9BACL</name>
<keyword evidence="5" id="KW-1035">Host cytoplasm</keyword>
<reference evidence="8 9" key="1">
    <citation type="submission" date="2020-09" db="EMBL/GenBank/DDBJ databases">
        <title>Paenibacillus sp. strain PR3 16S rRNA gene Genome sequencing and assembly.</title>
        <authorList>
            <person name="Kim J."/>
        </authorList>
    </citation>
    <scope>NUCLEOTIDE SEQUENCE [LARGE SCALE GENOMIC DNA]</scope>
    <source>
        <strain evidence="8 9">PR3</strain>
    </source>
</reference>
<dbReference type="EMBL" id="JACXZA010000001">
    <property type="protein sequence ID" value="MBD3917645.1"/>
    <property type="molecule type" value="Genomic_DNA"/>
</dbReference>
<keyword evidence="9" id="KW-1185">Reference proteome</keyword>
<dbReference type="PANTHER" id="PTHR38107:SF3">
    <property type="entry name" value="LYSOZYME RRRD-RELATED"/>
    <property type="match status" value="1"/>
</dbReference>
<dbReference type="HAMAP" id="MF_04110">
    <property type="entry name" value="ENDOLYSIN_T4"/>
    <property type="match status" value="1"/>
</dbReference>
<dbReference type="InterPro" id="IPR023346">
    <property type="entry name" value="Lysozyme-like_dom_sf"/>
</dbReference>
<dbReference type="CDD" id="cd00737">
    <property type="entry name" value="lyz_endolysin_autolysin"/>
    <property type="match status" value="1"/>
</dbReference>
<gene>
    <name evidence="8" type="ORF">H8B09_02690</name>
</gene>
<proteinExistence type="inferred from homology"/>
<dbReference type="InterPro" id="IPR033907">
    <property type="entry name" value="Endolysin_autolysin"/>
</dbReference>
<keyword evidence="6 7" id="KW-0326">Glycosidase</keyword>
<sequence length="207" mass="23498">MNRKISKIGISLIQSFEACRLAAYKPVATEPHYTIGWGHYGPDVQAGMTITQEQADSMFIADLAKYEACVNNPSYVPVTDKLTQNQFDALVSFCYNCGSGNLQRLCNARTVTEIAKHLIAYNKSNGTFLTGLTVRRQAELELFNKPETAKEEEDMQLSNYQWGVLETSIRKLLDNKKVTDRLWLDKIKERTLTTSELAWLTFVVSMR</sequence>
<evidence type="ECO:0000256" key="5">
    <source>
        <dbReference type="ARBA" id="ARBA00023200"/>
    </source>
</evidence>
<accession>A0ABR8MNR5</accession>
<comment type="catalytic activity">
    <reaction evidence="1 7">
        <text>Hydrolysis of (1-&gt;4)-beta-linkages between N-acetylmuramic acid and N-acetyl-D-glucosamine residues in a peptidoglycan and between N-acetyl-D-glucosamine residues in chitodextrins.</text>
        <dbReference type="EC" id="3.2.1.17"/>
    </reaction>
</comment>
<dbReference type="Gene3D" id="1.10.530.40">
    <property type="match status" value="1"/>
</dbReference>
<dbReference type="InterPro" id="IPR002196">
    <property type="entry name" value="Glyco_hydro_24"/>
</dbReference>
<dbReference type="Pfam" id="PF00959">
    <property type="entry name" value="Phage_lysozyme"/>
    <property type="match status" value="1"/>
</dbReference>
<evidence type="ECO:0000256" key="2">
    <source>
        <dbReference type="ARBA" id="ARBA00022529"/>
    </source>
</evidence>
<evidence type="ECO:0000313" key="8">
    <source>
        <dbReference type="EMBL" id="MBD3917645.1"/>
    </source>
</evidence>
<dbReference type="InterPro" id="IPR034690">
    <property type="entry name" value="Endolysin_T4_type"/>
</dbReference>
<dbReference type="InterPro" id="IPR023347">
    <property type="entry name" value="Lysozyme_dom_sf"/>
</dbReference>
<keyword evidence="4 7" id="KW-0378">Hydrolase</keyword>
<keyword evidence="3 7" id="KW-0081">Bacteriolytic enzyme</keyword>
<evidence type="ECO:0000256" key="3">
    <source>
        <dbReference type="ARBA" id="ARBA00022638"/>
    </source>
</evidence>
<dbReference type="SUPFAM" id="SSF53955">
    <property type="entry name" value="Lysozyme-like"/>
    <property type="match status" value="1"/>
</dbReference>
<evidence type="ECO:0000256" key="1">
    <source>
        <dbReference type="ARBA" id="ARBA00000632"/>
    </source>
</evidence>
<dbReference type="PANTHER" id="PTHR38107">
    <property type="match status" value="1"/>
</dbReference>
<dbReference type="EC" id="3.2.1.17" evidence="7"/>
<dbReference type="Proteomes" id="UP000609346">
    <property type="component" value="Unassembled WGS sequence"/>
</dbReference>
<evidence type="ECO:0000256" key="4">
    <source>
        <dbReference type="ARBA" id="ARBA00022801"/>
    </source>
</evidence>
<protein>
    <recommendedName>
        <fullName evidence="7">Lysozyme</fullName>
        <ecNumber evidence="7">3.2.1.17</ecNumber>
    </recommendedName>
</protein>
<dbReference type="InterPro" id="IPR051018">
    <property type="entry name" value="Bacteriophage_GH24"/>
</dbReference>